<gene>
    <name evidence="6 7" type="primary">sigI</name>
    <name evidence="7" type="ORF">E2980_07870</name>
</gene>
<reference evidence="7 8" key="1">
    <citation type="submission" date="2019-03" db="EMBL/GenBank/DDBJ databases">
        <title>Cohnella endophytica sp. nov., a novel endophytic bacterium isolated from bark of Sonneratia apetala.</title>
        <authorList>
            <person name="Tuo L."/>
        </authorList>
    </citation>
    <scope>NUCLEOTIDE SEQUENCE [LARGE SCALE GENOMIC DNA]</scope>
    <source>
        <strain evidence="7 8">CCTCC AB 208254</strain>
    </source>
</reference>
<dbReference type="GO" id="GO:0005737">
    <property type="term" value="C:cytoplasm"/>
    <property type="evidence" value="ECO:0007669"/>
    <property type="project" value="UniProtKB-SubCell"/>
</dbReference>
<keyword evidence="3 6" id="KW-0731">Sigma factor</keyword>
<dbReference type="RefSeq" id="WP_135151726.1">
    <property type="nucleotide sequence ID" value="NZ_SOMN01000007.1"/>
</dbReference>
<evidence type="ECO:0000313" key="7">
    <source>
        <dbReference type="EMBL" id="TFE28127.1"/>
    </source>
</evidence>
<keyword evidence="4 6" id="KW-0238">DNA-binding</keyword>
<comment type="similarity">
    <text evidence="6">Belongs to the sigma-70 factor family. SigI subfamily.</text>
</comment>
<comment type="caution">
    <text evidence="7">The sequence shown here is derived from an EMBL/GenBank/DDBJ whole genome shotgun (WGS) entry which is preliminary data.</text>
</comment>
<dbReference type="AlphaFoldDB" id="A0A4Y8M669"/>
<dbReference type="SUPFAM" id="SSF88946">
    <property type="entry name" value="Sigma2 domain of RNA polymerase sigma factors"/>
    <property type="match status" value="1"/>
</dbReference>
<dbReference type="NCBIfam" id="TIGR02895">
    <property type="entry name" value="spore_sigI"/>
    <property type="match status" value="1"/>
</dbReference>
<keyword evidence="2 6" id="KW-0805">Transcription regulation</keyword>
<dbReference type="HAMAP" id="MF_02064">
    <property type="entry name" value="Sigma70_SigI"/>
    <property type="match status" value="1"/>
</dbReference>
<sequence>MLLVLFKKWLSSNSRVSGTTREGDLPEILVEQIQNGSHELRNHLIRQYHPYILKTTSRFFRRYIDPKQDDAYSVALSAFDEAITGFSREGGKLFLGFAETVIQRRLIDYVRQESKHAAVVPFSSFDTEIEEDQSTMNRVEVAQAMEAFRQERSVDERKTEIAALTEELALYDITFGDLVHLSPKHQDSRQMLLRLGRRLASDENMFRRLRDKKQLPIKEICEAESVSRKTAERHRKYLIAVSLIAYGTYPFLQEYIGMDREGEVGTS</sequence>
<keyword evidence="5 6" id="KW-0804">Transcription</keyword>
<evidence type="ECO:0000256" key="1">
    <source>
        <dbReference type="ARBA" id="ARBA00022490"/>
    </source>
</evidence>
<keyword evidence="8" id="KW-1185">Reference proteome</keyword>
<dbReference type="InterPro" id="IPR013325">
    <property type="entry name" value="RNA_pol_sigma_r2"/>
</dbReference>
<comment type="subcellular location">
    <subcellularLocation>
        <location evidence="6">Cytoplasm</location>
    </subcellularLocation>
</comment>
<evidence type="ECO:0000256" key="4">
    <source>
        <dbReference type="ARBA" id="ARBA00023125"/>
    </source>
</evidence>
<evidence type="ECO:0000256" key="6">
    <source>
        <dbReference type="HAMAP-Rule" id="MF_02064"/>
    </source>
</evidence>
<feature type="short sequence motif" description="Polymerase core binding" evidence="6">
    <location>
        <begin position="70"/>
        <end position="83"/>
    </location>
</feature>
<dbReference type="GO" id="GO:0016987">
    <property type="term" value="F:sigma factor activity"/>
    <property type="evidence" value="ECO:0007669"/>
    <property type="project" value="UniProtKB-UniRule"/>
</dbReference>
<name>A0A4Y8M669_9BACL</name>
<dbReference type="OrthoDB" id="3190733at2"/>
<protein>
    <recommendedName>
        <fullName evidence="6">RNA polymerase sigma factor SigI</fullName>
    </recommendedName>
</protein>
<accession>A0A4Y8M669</accession>
<dbReference type="GO" id="GO:0003677">
    <property type="term" value="F:DNA binding"/>
    <property type="evidence" value="ECO:0007669"/>
    <property type="project" value="UniProtKB-UniRule"/>
</dbReference>
<organism evidence="7 8">
    <name type="scientific">Cohnella luojiensis</name>
    <dbReference type="NCBI Taxonomy" id="652876"/>
    <lineage>
        <taxon>Bacteria</taxon>
        <taxon>Bacillati</taxon>
        <taxon>Bacillota</taxon>
        <taxon>Bacilli</taxon>
        <taxon>Bacillales</taxon>
        <taxon>Paenibacillaceae</taxon>
        <taxon>Cohnella</taxon>
    </lineage>
</organism>
<dbReference type="InterPro" id="IPR014244">
    <property type="entry name" value="RNA_pol_sigma-I"/>
</dbReference>
<comment type="activity regulation">
    <text evidence="6">Negatively regulated by the anti-sigma-I factor RsgI.</text>
</comment>
<dbReference type="GO" id="GO:0006352">
    <property type="term" value="P:DNA-templated transcription initiation"/>
    <property type="evidence" value="ECO:0007669"/>
    <property type="project" value="UniProtKB-UniRule"/>
</dbReference>
<comment type="function">
    <text evidence="6">Sigma factors are initiation factors that promote the attachment of RNA polymerase to specific initiation sites and are then released.</text>
</comment>
<proteinExistence type="inferred from homology"/>
<dbReference type="Proteomes" id="UP000297900">
    <property type="component" value="Unassembled WGS sequence"/>
</dbReference>
<feature type="DNA-binding region" description="H-T-H motif" evidence="6">
    <location>
        <begin position="217"/>
        <end position="236"/>
    </location>
</feature>
<dbReference type="PIRSF" id="PIRSF038953">
    <property type="entry name" value="SigI"/>
    <property type="match status" value="1"/>
</dbReference>
<dbReference type="EMBL" id="SOMN01000007">
    <property type="protein sequence ID" value="TFE28127.1"/>
    <property type="molecule type" value="Genomic_DNA"/>
</dbReference>
<evidence type="ECO:0000256" key="2">
    <source>
        <dbReference type="ARBA" id="ARBA00023015"/>
    </source>
</evidence>
<keyword evidence="1 6" id="KW-0963">Cytoplasm</keyword>
<evidence type="ECO:0000313" key="8">
    <source>
        <dbReference type="Proteomes" id="UP000297900"/>
    </source>
</evidence>
<evidence type="ECO:0000256" key="3">
    <source>
        <dbReference type="ARBA" id="ARBA00023082"/>
    </source>
</evidence>
<evidence type="ECO:0000256" key="5">
    <source>
        <dbReference type="ARBA" id="ARBA00023163"/>
    </source>
</evidence>
<comment type="subunit">
    <text evidence="6">Interacts with RsgI.</text>
</comment>
<keyword evidence="6" id="KW-0346">Stress response</keyword>
<dbReference type="Gene3D" id="1.10.1740.10">
    <property type="match status" value="1"/>
</dbReference>